<sequence>MENVSIVLEHKLQVLDKYLRLDANELIFTKSKEFYVDFGDRFEHIHDDALDYDFLNDFLVQLATRRNQRFNESYPSLSCELPEPYLRYRVQAQHESVLFGSDVCICIRIPSKSRFNLESFVLSENLIKQGWTHQKIKDFIKDKKNVLVSGGTGSGKTSFLNSLMQEIPINDRVVTIEDSQELFVANPNKTQIAVPKDENSVYTYTTAINNAMRLRPDRLFLGEIDIRNTLTFLRVNNTGHSGNLSTLHANNSEDAINAIITNAMFGGMNDREALRDYIRSAIDFIVQIERVGKQRKILEILDVKAHIKAGQGNSKDSINESVLKLLSLRTSEVSEAIQNKAKSSLRDSSEAKGVAIQDNTSLQTKEAIQKNIESKKDSKHFSDLNVINITSPSTKIFNFI</sequence>
<dbReference type="CDD" id="cd01130">
    <property type="entry name" value="VirB11-like_ATPase"/>
    <property type="match status" value="1"/>
</dbReference>
<dbReference type="Proteomes" id="UP000477070">
    <property type="component" value="Unassembled WGS sequence"/>
</dbReference>
<dbReference type="RefSeq" id="WP_118949405.1">
    <property type="nucleotide sequence ID" value="NZ_QBIU01000002.1"/>
</dbReference>
<dbReference type="AlphaFoldDB" id="A0A6L7DIA9"/>
<dbReference type="Gene3D" id="3.40.50.300">
    <property type="entry name" value="P-loop containing nucleotide triphosphate hydrolases"/>
    <property type="match status" value="1"/>
</dbReference>
<dbReference type="InterPro" id="IPR050921">
    <property type="entry name" value="T4SS_GSP_E_ATPase"/>
</dbReference>
<feature type="domain" description="Bacterial type II secretion system protein E" evidence="2">
    <location>
        <begin position="104"/>
        <end position="340"/>
    </location>
</feature>
<dbReference type="Pfam" id="PF00437">
    <property type="entry name" value="T2SSE"/>
    <property type="match status" value="1"/>
</dbReference>
<dbReference type="PANTHER" id="PTHR30486:SF6">
    <property type="entry name" value="TYPE IV PILUS RETRACTATION ATPASE PILT"/>
    <property type="match status" value="1"/>
</dbReference>
<name>A0A6L7DIA9_9HELI</name>
<dbReference type="InterPro" id="IPR027417">
    <property type="entry name" value="P-loop_NTPase"/>
</dbReference>
<evidence type="ECO:0000313" key="3">
    <source>
        <dbReference type="EMBL" id="MWV70188.1"/>
    </source>
</evidence>
<evidence type="ECO:0000259" key="2">
    <source>
        <dbReference type="Pfam" id="PF00437"/>
    </source>
</evidence>
<organism evidence="3 4">
    <name type="scientific">Helicobacter saguini</name>
    <dbReference type="NCBI Taxonomy" id="1548018"/>
    <lineage>
        <taxon>Bacteria</taxon>
        <taxon>Pseudomonadati</taxon>
        <taxon>Campylobacterota</taxon>
        <taxon>Epsilonproteobacteria</taxon>
        <taxon>Campylobacterales</taxon>
        <taxon>Helicobacteraceae</taxon>
        <taxon>Helicobacter</taxon>
    </lineage>
</organism>
<comment type="caution">
    <text evidence="3">The sequence shown here is derived from an EMBL/GenBank/DDBJ whole genome shotgun (WGS) entry which is preliminary data.</text>
</comment>
<reference evidence="3 4" key="1">
    <citation type="submission" date="2019-12" db="EMBL/GenBank/DDBJ databases">
        <title>Multi-Generational Helicobacter saguini Isolates.</title>
        <authorList>
            <person name="Mannion A."/>
            <person name="Shen Z."/>
            <person name="Fox J.G."/>
        </authorList>
    </citation>
    <scope>NUCLEOTIDE SEQUENCE [LARGE SCALE GENOMIC DNA]</scope>
    <source>
        <strain evidence="4">16-048 (F4)</strain>
    </source>
</reference>
<dbReference type="GO" id="GO:0016887">
    <property type="term" value="F:ATP hydrolysis activity"/>
    <property type="evidence" value="ECO:0007669"/>
    <property type="project" value="InterPro"/>
</dbReference>
<dbReference type="InterPro" id="IPR001482">
    <property type="entry name" value="T2SS/T4SS_dom"/>
</dbReference>
<proteinExistence type="inferred from homology"/>
<gene>
    <name evidence="3" type="ORF">DCO61_09300</name>
</gene>
<evidence type="ECO:0000313" key="4">
    <source>
        <dbReference type="Proteomes" id="UP000477070"/>
    </source>
</evidence>
<evidence type="ECO:0000256" key="1">
    <source>
        <dbReference type="ARBA" id="ARBA00006611"/>
    </source>
</evidence>
<dbReference type="Gene3D" id="3.30.450.90">
    <property type="match status" value="1"/>
</dbReference>
<comment type="similarity">
    <text evidence="1">Belongs to the GSP E family.</text>
</comment>
<accession>A0A6L7DIA9</accession>
<dbReference type="PANTHER" id="PTHR30486">
    <property type="entry name" value="TWITCHING MOTILITY PROTEIN PILT"/>
    <property type="match status" value="1"/>
</dbReference>
<protein>
    <submittedName>
        <fullName evidence="3">Conjugal transfer protein</fullName>
    </submittedName>
</protein>
<dbReference type="EMBL" id="QBIU01000002">
    <property type="protein sequence ID" value="MWV70188.1"/>
    <property type="molecule type" value="Genomic_DNA"/>
</dbReference>
<dbReference type="SUPFAM" id="SSF52540">
    <property type="entry name" value="P-loop containing nucleoside triphosphate hydrolases"/>
    <property type="match status" value="1"/>
</dbReference>